<proteinExistence type="predicted"/>
<evidence type="ECO:0000256" key="1">
    <source>
        <dbReference type="SAM" id="Phobius"/>
    </source>
</evidence>
<gene>
    <name evidence="2" type="ORF">FMOSSE_LOCUS11696</name>
</gene>
<protein>
    <submittedName>
        <fullName evidence="2">14395_t:CDS:1</fullName>
    </submittedName>
</protein>
<reference evidence="2" key="1">
    <citation type="submission" date="2021-06" db="EMBL/GenBank/DDBJ databases">
        <authorList>
            <person name="Kallberg Y."/>
            <person name="Tangrot J."/>
            <person name="Rosling A."/>
        </authorList>
    </citation>
    <scope>NUCLEOTIDE SEQUENCE</scope>
    <source>
        <strain evidence="2">87-6 pot B 2015</strain>
    </source>
</reference>
<sequence>MAITSYARYLEAVSRDFLLHALLKALLYMLFSSILLTTCFFLNDYLESTPYKEWSIIAILQYTVSKSELSKDTIDILKTDSYSVLWNLCKRCNTQVKEFNIAVCQNVTSANTLQTLKEYRMARIEIEDIHNVDVNKVTVFTALMQKSHPFQFKSRNKKTTIDLNDQSESDSGLYYEDSVERVQEEVDIFSAQRIETRVMNIELIKKNSFNNNEAEEFISKKEIEECWNGCSLKKLVDNNHRIIKENGNKDTFYVDLNVLITLFMKQQFDKYEHQKTYELFWYQDFYTRIALQLLRKHSALLDSSSSEYQYQDEIVNPFLNERERLGDKHDGILYMNVCGVKVGVGFIEVVNNAFATIISDKNDDLEKLLKEHLQIAIICCVSVCMHLIGDIYIVDEYDTFVIPDSGLNLLHIGNIVKIVKKFKVQMIKYYHKLIQKPRIVTWPPMSGLPTASPSKP</sequence>
<keyword evidence="1" id="KW-0472">Membrane</keyword>
<dbReference type="AlphaFoldDB" id="A0A9N9DWY0"/>
<dbReference type="Proteomes" id="UP000789375">
    <property type="component" value="Unassembled WGS sequence"/>
</dbReference>
<name>A0A9N9DWY0_FUNMO</name>
<keyword evidence="1" id="KW-0812">Transmembrane</keyword>
<accession>A0A9N9DWY0</accession>
<comment type="caution">
    <text evidence="2">The sequence shown here is derived from an EMBL/GenBank/DDBJ whole genome shotgun (WGS) entry which is preliminary data.</text>
</comment>
<keyword evidence="1" id="KW-1133">Transmembrane helix</keyword>
<keyword evidence="3" id="KW-1185">Reference proteome</keyword>
<evidence type="ECO:0000313" key="3">
    <source>
        <dbReference type="Proteomes" id="UP000789375"/>
    </source>
</evidence>
<feature type="non-terminal residue" evidence="2">
    <location>
        <position position="456"/>
    </location>
</feature>
<dbReference type="EMBL" id="CAJVPP010004815">
    <property type="protein sequence ID" value="CAG8655823.1"/>
    <property type="molecule type" value="Genomic_DNA"/>
</dbReference>
<evidence type="ECO:0000313" key="2">
    <source>
        <dbReference type="EMBL" id="CAG8655823.1"/>
    </source>
</evidence>
<organism evidence="2 3">
    <name type="scientific">Funneliformis mosseae</name>
    <name type="common">Endomycorrhizal fungus</name>
    <name type="synonym">Glomus mosseae</name>
    <dbReference type="NCBI Taxonomy" id="27381"/>
    <lineage>
        <taxon>Eukaryota</taxon>
        <taxon>Fungi</taxon>
        <taxon>Fungi incertae sedis</taxon>
        <taxon>Mucoromycota</taxon>
        <taxon>Glomeromycotina</taxon>
        <taxon>Glomeromycetes</taxon>
        <taxon>Glomerales</taxon>
        <taxon>Glomeraceae</taxon>
        <taxon>Funneliformis</taxon>
    </lineage>
</organism>
<feature type="transmembrane region" description="Helical" evidence="1">
    <location>
        <begin position="25"/>
        <end position="46"/>
    </location>
</feature>